<dbReference type="Gene3D" id="1.20.120.920">
    <property type="entry name" value="CRISPR-associated endonuclease Cas1, C-terminal domain"/>
    <property type="match status" value="1"/>
</dbReference>
<dbReference type="AlphaFoldDB" id="A0A1G2IHU5"/>
<accession>A0A1G2IHU5</accession>
<evidence type="ECO:0000256" key="3">
    <source>
        <dbReference type="ARBA" id="ARBA00022759"/>
    </source>
</evidence>
<dbReference type="GO" id="GO:0004519">
    <property type="term" value="F:endonuclease activity"/>
    <property type="evidence" value="ECO:0007669"/>
    <property type="project" value="UniProtKB-KW"/>
</dbReference>
<dbReference type="GO" id="GO:0043571">
    <property type="term" value="P:maintenance of CRISPR repeat elements"/>
    <property type="evidence" value="ECO:0007669"/>
    <property type="project" value="InterPro"/>
</dbReference>
<name>A0A1G2IHU5_9BACT</name>
<keyword evidence="1" id="KW-0540">Nuclease</keyword>
<organism evidence="10 11">
    <name type="scientific">Candidatus Staskawiczbacteria bacterium RIFCSPLOWO2_01_FULL_38_12b</name>
    <dbReference type="NCBI Taxonomy" id="1802214"/>
    <lineage>
        <taxon>Bacteria</taxon>
        <taxon>Candidatus Staskawicziibacteriota</taxon>
    </lineage>
</organism>
<keyword evidence="3 10" id="KW-0255">Endonuclease</keyword>
<proteinExistence type="predicted"/>
<dbReference type="GO" id="GO:0016787">
    <property type="term" value="F:hydrolase activity"/>
    <property type="evidence" value="ECO:0007669"/>
    <property type="project" value="UniProtKB-KW"/>
</dbReference>
<evidence type="ECO:0000256" key="8">
    <source>
        <dbReference type="ARBA" id="ARBA00023211"/>
    </source>
</evidence>
<dbReference type="InterPro" id="IPR050646">
    <property type="entry name" value="Cas1"/>
</dbReference>
<dbReference type="GO" id="GO:0046872">
    <property type="term" value="F:metal ion binding"/>
    <property type="evidence" value="ECO:0007669"/>
    <property type="project" value="UniProtKB-KW"/>
</dbReference>
<evidence type="ECO:0000256" key="9">
    <source>
        <dbReference type="ARBA" id="ARBA00038592"/>
    </source>
</evidence>
<reference evidence="10 11" key="1">
    <citation type="journal article" date="2016" name="Nat. Commun.">
        <title>Thousands of microbial genomes shed light on interconnected biogeochemical processes in an aquifer system.</title>
        <authorList>
            <person name="Anantharaman K."/>
            <person name="Brown C.T."/>
            <person name="Hug L.A."/>
            <person name="Sharon I."/>
            <person name="Castelle C.J."/>
            <person name="Probst A.J."/>
            <person name="Thomas B.C."/>
            <person name="Singh A."/>
            <person name="Wilkins M.J."/>
            <person name="Karaoz U."/>
            <person name="Brodie E.L."/>
            <person name="Williams K.H."/>
            <person name="Hubbard S.S."/>
            <person name="Banfield J.F."/>
        </authorList>
    </citation>
    <scope>NUCLEOTIDE SEQUENCE [LARGE SCALE GENOMIC DNA]</scope>
</reference>
<evidence type="ECO:0000256" key="1">
    <source>
        <dbReference type="ARBA" id="ARBA00022722"/>
    </source>
</evidence>
<dbReference type="STRING" id="1802214.A2908_03385"/>
<gene>
    <name evidence="10" type="ORF">A2908_03385</name>
</gene>
<protein>
    <submittedName>
        <fullName evidence="10">CRISPR-associated endonuclease Cas1</fullName>
    </submittedName>
</protein>
<keyword evidence="8" id="KW-0464">Manganese</keyword>
<dbReference type="EMBL" id="MHPA01000001">
    <property type="protein sequence ID" value="OGZ74101.1"/>
    <property type="molecule type" value="Genomic_DNA"/>
</dbReference>
<comment type="caution">
    <text evidence="10">The sequence shown here is derived from an EMBL/GenBank/DDBJ whole genome shotgun (WGS) entry which is preliminary data.</text>
</comment>
<dbReference type="NCBIfam" id="TIGR00287">
    <property type="entry name" value="cas1"/>
    <property type="match status" value="1"/>
</dbReference>
<dbReference type="GO" id="GO:0003677">
    <property type="term" value="F:DNA binding"/>
    <property type="evidence" value="ECO:0007669"/>
    <property type="project" value="UniProtKB-KW"/>
</dbReference>
<dbReference type="GO" id="GO:0051607">
    <property type="term" value="P:defense response to virus"/>
    <property type="evidence" value="ECO:0007669"/>
    <property type="project" value="UniProtKB-KW"/>
</dbReference>
<keyword evidence="4" id="KW-0378">Hydrolase</keyword>
<keyword evidence="7" id="KW-0238">DNA-binding</keyword>
<evidence type="ECO:0000256" key="2">
    <source>
        <dbReference type="ARBA" id="ARBA00022723"/>
    </source>
</evidence>
<evidence type="ECO:0000313" key="10">
    <source>
        <dbReference type="EMBL" id="OGZ74101.1"/>
    </source>
</evidence>
<dbReference type="InterPro" id="IPR002729">
    <property type="entry name" value="CRISPR-assoc_Cas1"/>
</dbReference>
<evidence type="ECO:0000256" key="6">
    <source>
        <dbReference type="ARBA" id="ARBA00023118"/>
    </source>
</evidence>
<evidence type="ECO:0000256" key="7">
    <source>
        <dbReference type="ARBA" id="ARBA00023125"/>
    </source>
</evidence>
<evidence type="ECO:0000256" key="5">
    <source>
        <dbReference type="ARBA" id="ARBA00022842"/>
    </source>
</evidence>
<evidence type="ECO:0000313" key="11">
    <source>
        <dbReference type="Proteomes" id="UP000176774"/>
    </source>
</evidence>
<sequence>MDYSYFCLQAKKNCFASAEKVLNLKNQRRELMLKKYGALLSHIRLKNYHTSQKIMLAEGCAAQLFWKQFSLLLPVWCNFRARNPGSNDIVNRLLDIGYHHITSVVKKILEKYDVSPALGILHVARASKSAPLAYDLVEMFRADIVETEVLKFLRIKKTTNRYITPKRHSHFFIPHKPAPRPEVFYQSI</sequence>
<comment type="subunit">
    <text evidence="9">Homodimer, forms a heterotetramer with a Cas2 homodimer.</text>
</comment>
<dbReference type="Pfam" id="PF01867">
    <property type="entry name" value="Cas_Cas1"/>
    <property type="match status" value="1"/>
</dbReference>
<dbReference type="InterPro" id="IPR042206">
    <property type="entry name" value="CRISPR-assoc_Cas1_C"/>
</dbReference>
<evidence type="ECO:0000256" key="4">
    <source>
        <dbReference type="ARBA" id="ARBA00022801"/>
    </source>
</evidence>
<keyword evidence="2" id="KW-0479">Metal-binding</keyword>
<dbReference type="PANTHER" id="PTHR34353:SF2">
    <property type="entry name" value="CRISPR-ASSOCIATED ENDONUCLEASE CAS1 1"/>
    <property type="match status" value="1"/>
</dbReference>
<dbReference type="Proteomes" id="UP000176774">
    <property type="component" value="Unassembled WGS sequence"/>
</dbReference>
<keyword evidence="6" id="KW-0051">Antiviral defense</keyword>
<keyword evidence="5" id="KW-0460">Magnesium</keyword>
<dbReference type="PANTHER" id="PTHR34353">
    <property type="entry name" value="CRISPR-ASSOCIATED ENDONUCLEASE CAS1 1"/>
    <property type="match status" value="1"/>
</dbReference>